<feature type="domain" description="Major facilitator superfamily (MFS) profile" evidence="20">
    <location>
        <begin position="274"/>
        <end position="709"/>
    </location>
</feature>
<evidence type="ECO:0000256" key="17">
    <source>
        <dbReference type="ARBA" id="ARBA00047202"/>
    </source>
</evidence>
<feature type="transmembrane region" description="Helical" evidence="19">
    <location>
        <begin position="655"/>
        <end position="678"/>
    </location>
</feature>
<evidence type="ECO:0000259" key="20">
    <source>
        <dbReference type="PROSITE" id="PS50850"/>
    </source>
</evidence>
<dbReference type="InterPro" id="IPR042031">
    <property type="entry name" value="SKA1_MBD_sf"/>
</dbReference>
<feature type="transmembrane region" description="Helical" evidence="19">
    <location>
        <begin position="355"/>
        <end position="374"/>
    </location>
</feature>
<dbReference type="PANTHER" id="PTHR23503">
    <property type="entry name" value="SOLUTE CARRIER FAMILY 2"/>
    <property type="match status" value="1"/>
</dbReference>
<dbReference type="GO" id="GO:0055056">
    <property type="term" value="F:D-glucose transmembrane transporter activity"/>
    <property type="evidence" value="ECO:0007669"/>
    <property type="project" value="TreeGrafter"/>
</dbReference>
<sequence length="751" mass="85212">MRKMNHCELEEVTHHINDKISTLKRLLELRAVAKDPDKRGMLLKIEQEVTCINDLLDRFERYVVQQRDLLKHLKALEDFFHEDELDAHHMKDNVPPHMPKRGQHSNPHGGEQVAVQSRQPDAPSAPQVTEPPRKAQRNQIKEMEIITVPEFDNIPPYMKGRVTYDQLNTTVESINKAVAAKYKILHQSVKTLNNASRSLQQRFKDQETKETKGQFFIVEQDIKEFTQLKVDKRFVSMLNMLRHCQRFREVRGRRQTMAGALRELIKSPLLVAAIFISGIGGTFQYGFNISVLNSPSFFIKELVNSTCQQRYGRSLEPWQLSLIWSFIVSVYSIGGLAGTLYAGRVAGVYGRKTTLLMNNILAVCGGVLMLLSKTAGSFEMIMVARVLYGVNAGVGLTVHTMYILECAPKRLRGMVGVSVASFASMGKFTGQLLGISEVFGAEDRWIWLLSFSGAAGLLQLLTLPFLPESPRYLLLEKADKHSCETALLKLWGREKDPRPEVEEMLAEHAALKGVRIHSLMNLLMDQSVRWQLLTLIVTFVTVQLCGINAVTAGIAKQNLRYAALGTGLCEVSTSIFCGLIIEHTGKRVLLFRGYLFMAATLLLLTLTLYLQDFVSWMPYCSMVLIFMYIFFFSTGPAAVTAPLPGEIFTQSYKPPAFMVAYVLNWTGLFLVGMLFPLIVEHLDYFCFLIFFIFCFFSGVFVWFHVPETKNKTVLEISEDFKRMHQKRRNSLQSKLGSIHINDIQITTSTKF</sequence>
<dbReference type="InterPro" id="IPR005829">
    <property type="entry name" value="Sugar_transporter_CS"/>
</dbReference>
<dbReference type="InterPro" id="IPR045263">
    <property type="entry name" value="GLUT"/>
</dbReference>
<keyword evidence="7" id="KW-0813">Transport</keyword>
<evidence type="ECO:0000256" key="8">
    <source>
        <dbReference type="ARBA" id="ARBA00022475"/>
    </source>
</evidence>
<dbReference type="InterPro" id="IPR005828">
    <property type="entry name" value="MFS_sugar_transport-like"/>
</dbReference>
<feature type="transmembrane region" description="Helical" evidence="19">
    <location>
        <begin position="322"/>
        <end position="343"/>
    </location>
</feature>
<evidence type="ECO:0000256" key="3">
    <source>
        <dbReference type="ARBA" id="ARBA00004651"/>
    </source>
</evidence>
<dbReference type="InterPro" id="IPR036259">
    <property type="entry name" value="MFS_trans_sf"/>
</dbReference>
<comment type="similarity">
    <text evidence="4">Belongs to the SKA1 family.</text>
</comment>
<feature type="transmembrane region" description="Helical" evidence="19">
    <location>
        <begin position="411"/>
        <end position="433"/>
    </location>
</feature>
<evidence type="ECO:0000256" key="16">
    <source>
        <dbReference type="ARBA" id="ARBA00047182"/>
    </source>
</evidence>
<dbReference type="GO" id="GO:0008017">
    <property type="term" value="F:microtubule binding"/>
    <property type="evidence" value="ECO:0007669"/>
    <property type="project" value="InterPro"/>
</dbReference>
<dbReference type="FunFam" id="1.10.10.1890:FF:000002">
    <property type="entry name" value="Spindle and kinetochore-associated protein 1"/>
    <property type="match status" value="1"/>
</dbReference>
<dbReference type="GO" id="GO:0070837">
    <property type="term" value="P:dehydroascorbic acid transport"/>
    <property type="evidence" value="ECO:0007669"/>
    <property type="project" value="TreeGrafter"/>
</dbReference>
<dbReference type="Pfam" id="PF00083">
    <property type="entry name" value="Sugar_tr"/>
    <property type="match status" value="1"/>
</dbReference>
<dbReference type="Gene3D" id="6.10.250.1370">
    <property type="match status" value="1"/>
</dbReference>
<comment type="catalytic activity">
    <reaction evidence="1">
        <text>D-fructose(out) = D-fructose(in)</text>
        <dbReference type="Rhea" id="RHEA:60372"/>
        <dbReference type="ChEBI" id="CHEBI:37721"/>
    </reaction>
</comment>
<keyword evidence="9" id="KW-0762">Sugar transport</keyword>
<feature type="transmembrane region" description="Helical" evidence="19">
    <location>
        <begin position="593"/>
        <end position="610"/>
    </location>
</feature>
<dbReference type="EMBL" id="SRMA01026810">
    <property type="protein sequence ID" value="TRY68062.1"/>
    <property type="molecule type" value="Genomic_DNA"/>
</dbReference>
<evidence type="ECO:0000256" key="6">
    <source>
        <dbReference type="ARBA" id="ARBA00015973"/>
    </source>
</evidence>
<evidence type="ECO:0000256" key="4">
    <source>
        <dbReference type="ARBA" id="ARBA00006836"/>
    </source>
</evidence>
<dbReference type="Proteomes" id="UP000316079">
    <property type="component" value="Unassembled WGS sequence"/>
</dbReference>
<evidence type="ECO:0000256" key="5">
    <source>
        <dbReference type="ARBA" id="ARBA00007004"/>
    </source>
</evidence>
<feature type="transmembrane region" description="Helical" evidence="19">
    <location>
        <begin position="386"/>
        <end position="404"/>
    </location>
</feature>
<dbReference type="PANTHER" id="PTHR23503:SF54">
    <property type="entry name" value="MAJOR FACILITATOR SUPERFAMILY (MFS) PROFILE DOMAIN-CONTAINING PROTEIN"/>
    <property type="match status" value="1"/>
</dbReference>
<evidence type="ECO:0000256" key="7">
    <source>
        <dbReference type="ARBA" id="ARBA00022448"/>
    </source>
</evidence>
<feature type="region of interest" description="Disordered" evidence="18">
    <location>
        <begin position="89"/>
        <end position="138"/>
    </location>
</feature>
<organism evidence="21 22">
    <name type="scientific">Danionella cerebrum</name>
    <dbReference type="NCBI Taxonomy" id="2873325"/>
    <lineage>
        <taxon>Eukaryota</taxon>
        <taxon>Metazoa</taxon>
        <taxon>Chordata</taxon>
        <taxon>Craniata</taxon>
        <taxon>Vertebrata</taxon>
        <taxon>Euteleostomi</taxon>
        <taxon>Actinopterygii</taxon>
        <taxon>Neopterygii</taxon>
        <taxon>Teleostei</taxon>
        <taxon>Ostariophysi</taxon>
        <taxon>Cypriniformes</taxon>
        <taxon>Danionidae</taxon>
        <taxon>Danioninae</taxon>
        <taxon>Danionella</taxon>
    </lineage>
</organism>
<evidence type="ECO:0000256" key="10">
    <source>
        <dbReference type="ARBA" id="ARBA00022692"/>
    </source>
</evidence>
<dbReference type="Gene3D" id="1.20.1250.20">
    <property type="entry name" value="MFS general substrate transporter like domains"/>
    <property type="match status" value="1"/>
</dbReference>
<evidence type="ECO:0000256" key="19">
    <source>
        <dbReference type="SAM" id="Phobius"/>
    </source>
</evidence>
<dbReference type="GO" id="GO:1990539">
    <property type="term" value="P:fructose import across plasma membrane"/>
    <property type="evidence" value="ECO:0007669"/>
    <property type="project" value="UniProtKB-ARBA"/>
</dbReference>
<dbReference type="GO" id="GO:0005353">
    <property type="term" value="F:fructose transmembrane transporter activity"/>
    <property type="evidence" value="ECO:0007669"/>
    <property type="project" value="UniProtKB-ARBA"/>
</dbReference>
<dbReference type="Gene3D" id="1.10.10.1890">
    <property type="entry name" value="Ska1 microtubule binding domain-like"/>
    <property type="match status" value="1"/>
</dbReference>
<feature type="transmembrane region" description="Helical" evidence="19">
    <location>
        <begin position="616"/>
        <end position="643"/>
    </location>
</feature>
<reference evidence="21 22" key="1">
    <citation type="journal article" date="2019" name="Sci. Data">
        <title>Hybrid genome assembly and annotation of Danionella translucida.</title>
        <authorList>
            <person name="Kadobianskyi M."/>
            <person name="Schulze L."/>
            <person name="Schuelke M."/>
            <person name="Judkewitz B."/>
        </authorList>
    </citation>
    <scope>NUCLEOTIDE SEQUENCE [LARGE SCALE GENOMIC DNA]</scope>
    <source>
        <strain evidence="21 22">Bolton</strain>
    </source>
</reference>
<evidence type="ECO:0000256" key="12">
    <source>
        <dbReference type="ARBA" id="ARBA00023054"/>
    </source>
</evidence>
<dbReference type="GO" id="GO:0007059">
    <property type="term" value="P:chromosome segregation"/>
    <property type="evidence" value="ECO:0007669"/>
    <property type="project" value="InterPro"/>
</dbReference>
<evidence type="ECO:0000256" key="2">
    <source>
        <dbReference type="ARBA" id="ARBA00004135"/>
    </source>
</evidence>
<evidence type="ECO:0000256" key="18">
    <source>
        <dbReference type="SAM" id="MobiDB-lite"/>
    </source>
</evidence>
<dbReference type="GO" id="GO:0042383">
    <property type="term" value="C:sarcolemma"/>
    <property type="evidence" value="ECO:0007669"/>
    <property type="project" value="UniProtKB-SubCell"/>
</dbReference>
<proteinExistence type="inferred from homology"/>
<dbReference type="PROSITE" id="PS00217">
    <property type="entry name" value="SUGAR_TRANSPORT_2"/>
    <property type="match status" value="1"/>
</dbReference>
<evidence type="ECO:0000256" key="11">
    <source>
        <dbReference type="ARBA" id="ARBA00022989"/>
    </source>
</evidence>
<name>A0A553NRK4_9TELE</name>
<evidence type="ECO:0000256" key="1">
    <source>
        <dbReference type="ARBA" id="ARBA00000590"/>
    </source>
</evidence>
<dbReference type="GO" id="GO:0051301">
    <property type="term" value="P:cell division"/>
    <property type="evidence" value="ECO:0007669"/>
    <property type="project" value="InterPro"/>
</dbReference>
<dbReference type="PROSITE" id="PS50850">
    <property type="entry name" value="MFS"/>
    <property type="match status" value="1"/>
</dbReference>
<dbReference type="InterPro" id="IPR020846">
    <property type="entry name" value="MFS_dom"/>
</dbReference>
<dbReference type="InterPro" id="IPR003663">
    <property type="entry name" value="Sugar/inositol_transpt"/>
</dbReference>
<dbReference type="InterPro" id="IPR009829">
    <property type="entry name" value="SKA1"/>
</dbReference>
<evidence type="ECO:0000256" key="13">
    <source>
        <dbReference type="ARBA" id="ARBA00023136"/>
    </source>
</evidence>
<dbReference type="GO" id="GO:0046323">
    <property type="term" value="P:D-glucose import"/>
    <property type="evidence" value="ECO:0007669"/>
    <property type="project" value="TreeGrafter"/>
</dbReference>
<feature type="transmembrane region" description="Helical" evidence="19">
    <location>
        <begin position="269"/>
        <end position="287"/>
    </location>
</feature>
<dbReference type="PRINTS" id="PR00171">
    <property type="entry name" value="SUGRTRNSPORT"/>
</dbReference>
<keyword evidence="22" id="KW-1185">Reference proteome</keyword>
<keyword evidence="12" id="KW-0175">Coiled coil</keyword>
<keyword evidence="10 19" id="KW-0812">Transmembrane</keyword>
<keyword evidence="13 19" id="KW-0472">Membrane</keyword>
<protein>
    <recommendedName>
        <fullName evidence="16">SKA complex subunit 1</fullName>
    </recommendedName>
    <alternativeName>
        <fullName evidence="15">Fructose transporter</fullName>
    </alternativeName>
    <alternativeName>
        <fullName evidence="14">Glucose transporter type 5, small intestine</fullName>
    </alternativeName>
    <alternativeName>
        <fullName evidence="6">Solute carrier family 2, facilitated glucose transporter member 5</fullName>
    </alternativeName>
    <alternativeName>
        <fullName evidence="17">Spindle and kinetochore-associated protein 1</fullName>
    </alternativeName>
</protein>
<dbReference type="Pfam" id="PF07160">
    <property type="entry name" value="SKA1"/>
    <property type="match status" value="1"/>
</dbReference>
<dbReference type="OrthoDB" id="448448at2759"/>
<feature type="transmembrane region" description="Helical" evidence="19">
    <location>
        <begin position="532"/>
        <end position="555"/>
    </location>
</feature>
<dbReference type="CDD" id="cd12958">
    <property type="entry name" value="SKA1_N"/>
    <property type="match status" value="1"/>
</dbReference>
<comment type="caution">
    <text evidence="21">The sequence shown here is derived from an EMBL/GenBank/DDBJ whole genome shotgun (WGS) entry which is preliminary data.</text>
</comment>
<feature type="transmembrane region" description="Helical" evidence="19">
    <location>
        <begin position="445"/>
        <end position="466"/>
    </location>
</feature>
<comment type="similarity">
    <text evidence="5">Belongs to the major facilitator superfamily. Sugar transporter (TC 2.A.1.1) family. Glucose transporter subfamily.</text>
</comment>
<comment type="subcellular location">
    <subcellularLocation>
        <location evidence="2">Cell membrane</location>
        <location evidence="2">Sarcolemma</location>
    </subcellularLocation>
    <subcellularLocation>
        <location evidence="3">Cell membrane</location>
        <topology evidence="3">Multi-pass membrane protein</topology>
    </subcellularLocation>
</comment>
<evidence type="ECO:0000313" key="21">
    <source>
        <dbReference type="EMBL" id="TRY68062.1"/>
    </source>
</evidence>
<dbReference type="SUPFAM" id="SSF103473">
    <property type="entry name" value="MFS general substrate transporter"/>
    <property type="match status" value="1"/>
</dbReference>
<dbReference type="FunFam" id="1.20.1250.20:FF:001511">
    <property type="entry name" value="Solute carrier family 2, facilitated glucose transporter member 5"/>
    <property type="match status" value="1"/>
</dbReference>
<accession>A0A553NRK4</accession>
<evidence type="ECO:0000256" key="15">
    <source>
        <dbReference type="ARBA" id="ARBA00031099"/>
    </source>
</evidence>
<keyword evidence="11 19" id="KW-1133">Transmembrane helix</keyword>
<evidence type="ECO:0000256" key="14">
    <source>
        <dbReference type="ARBA" id="ARBA00029961"/>
    </source>
</evidence>
<evidence type="ECO:0000256" key="9">
    <source>
        <dbReference type="ARBA" id="ARBA00022597"/>
    </source>
</evidence>
<feature type="transmembrane region" description="Helical" evidence="19">
    <location>
        <begin position="561"/>
        <end position="581"/>
    </location>
</feature>
<gene>
    <name evidence="21" type="ORF">DNTS_003641</name>
</gene>
<feature type="transmembrane region" description="Helical" evidence="19">
    <location>
        <begin position="684"/>
        <end position="705"/>
    </location>
</feature>
<evidence type="ECO:0000313" key="22">
    <source>
        <dbReference type="Proteomes" id="UP000316079"/>
    </source>
</evidence>
<keyword evidence="8" id="KW-1003">Cell membrane</keyword>
<dbReference type="AlphaFoldDB" id="A0A553NRK4"/>